<dbReference type="OrthoDB" id="2414723at2759"/>
<organism evidence="2 3">
    <name type="scientific">Diversispora eburnea</name>
    <dbReference type="NCBI Taxonomy" id="1213867"/>
    <lineage>
        <taxon>Eukaryota</taxon>
        <taxon>Fungi</taxon>
        <taxon>Fungi incertae sedis</taxon>
        <taxon>Mucoromycota</taxon>
        <taxon>Glomeromycotina</taxon>
        <taxon>Glomeromycetes</taxon>
        <taxon>Diversisporales</taxon>
        <taxon>Diversisporaceae</taxon>
        <taxon>Diversispora</taxon>
    </lineage>
</organism>
<dbReference type="EMBL" id="CAJVPK010000026">
    <property type="protein sequence ID" value="CAG8434517.1"/>
    <property type="molecule type" value="Genomic_DNA"/>
</dbReference>
<reference evidence="2" key="1">
    <citation type="submission" date="2021-06" db="EMBL/GenBank/DDBJ databases">
        <authorList>
            <person name="Kallberg Y."/>
            <person name="Tangrot J."/>
            <person name="Rosling A."/>
        </authorList>
    </citation>
    <scope>NUCLEOTIDE SEQUENCE</scope>
    <source>
        <strain evidence="2">AZ414A</strain>
    </source>
</reference>
<evidence type="ECO:0000256" key="1">
    <source>
        <dbReference type="SAM" id="MobiDB-lite"/>
    </source>
</evidence>
<sequence length="292" mass="33176">MFPLSGYFSQEQNIPSQQTIPSQNIPHSAPQQPIHNNKHSSRKNSPPNSVHPPHRRKKQSNKINRKKIDQAIAFSAFSVEEDHQGNPECANDLYFLALEQLLEAFPFQNDQSRRVLFLNNLKAFLERTGLIKEISGMAQTTIPQFTNECDCTLPRQNRQNRQNREKGVSDLITNAVVTSAVALKQSPIPDAITATVNYTTKIIRNIDEAYELQDKAWKISKTGINFALELDQHYNVHEKVGNFCFTTFAAIMKAGIAYKDSPSYSQLNELRKQEFFDNDDSTCIITEGCEEL</sequence>
<evidence type="ECO:0000313" key="2">
    <source>
        <dbReference type="EMBL" id="CAG8434517.1"/>
    </source>
</evidence>
<protein>
    <submittedName>
        <fullName evidence="2">5334_t:CDS:1</fullName>
    </submittedName>
</protein>
<dbReference type="Gene3D" id="1.20.58.80">
    <property type="entry name" value="Phosphotransferase system, lactose/cellobiose-type IIA subunit"/>
    <property type="match status" value="1"/>
</dbReference>
<gene>
    <name evidence="2" type="ORF">DEBURN_LOCUS713</name>
</gene>
<feature type="region of interest" description="Disordered" evidence="1">
    <location>
        <begin position="1"/>
        <end position="65"/>
    </location>
</feature>
<comment type="caution">
    <text evidence="2">The sequence shown here is derived from an EMBL/GenBank/DDBJ whole genome shotgun (WGS) entry which is preliminary data.</text>
</comment>
<evidence type="ECO:0000313" key="3">
    <source>
        <dbReference type="Proteomes" id="UP000789706"/>
    </source>
</evidence>
<dbReference type="Proteomes" id="UP000789706">
    <property type="component" value="Unassembled WGS sequence"/>
</dbReference>
<feature type="compositionally biased region" description="Basic residues" evidence="1">
    <location>
        <begin position="52"/>
        <end position="65"/>
    </location>
</feature>
<dbReference type="SUPFAM" id="SSF116846">
    <property type="entry name" value="MIT domain"/>
    <property type="match status" value="1"/>
</dbReference>
<keyword evidence="3" id="KW-1185">Reference proteome</keyword>
<name>A0A9N8YMX7_9GLOM</name>
<dbReference type="InterPro" id="IPR036181">
    <property type="entry name" value="MIT_dom_sf"/>
</dbReference>
<proteinExistence type="predicted"/>
<feature type="compositionally biased region" description="Polar residues" evidence="1">
    <location>
        <begin position="7"/>
        <end position="35"/>
    </location>
</feature>
<dbReference type="AlphaFoldDB" id="A0A9N8YMX7"/>
<accession>A0A9N8YMX7</accession>